<comment type="subcellular location">
    <subcellularLocation>
        <location evidence="3">Cytoplasm</location>
    </subcellularLocation>
</comment>
<evidence type="ECO:0000256" key="1">
    <source>
        <dbReference type="ARBA" id="ARBA00022988"/>
    </source>
</evidence>
<dbReference type="HAMAP" id="MF_01385">
    <property type="entry name" value="UreF"/>
    <property type="match status" value="1"/>
</dbReference>
<keyword evidence="1 3" id="KW-0996">Nickel insertion</keyword>
<keyword evidence="3" id="KW-0963">Cytoplasm</keyword>
<dbReference type="EMBL" id="JACOOQ010000009">
    <property type="protein sequence ID" value="MBC5640081.1"/>
    <property type="molecule type" value="Genomic_DNA"/>
</dbReference>
<keyword evidence="5" id="KW-1185">Reference proteome</keyword>
<reference evidence="4" key="1">
    <citation type="submission" date="2020-08" db="EMBL/GenBank/DDBJ databases">
        <title>Genome public.</title>
        <authorList>
            <person name="Liu C."/>
            <person name="Sun Q."/>
        </authorList>
    </citation>
    <scope>NUCLEOTIDE SEQUENCE</scope>
    <source>
        <strain evidence="4">NSJ-42</strain>
    </source>
</reference>
<comment type="subunit">
    <text evidence="3">UreD, UreF and UreG form a complex that acts as a GTP-hydrolysis-dependent molecular chaperone, activating the urease apoprotein by helping to assemble the nickel containing metallocenter of UreC. The UreE protein probably delivers the nickel.</text>
</comment>
<dbReference type="Gene3D" id="1.10.4190.10">
    <property type="entry name" value="Urease accessory protein UreF"/>
    <property type="match status" value="1"/>
</dbReference>
<sequence>MLNLHTHTKSNEDNIINVLRVIQICDSNFPIGSFNHSYGMESYLRNNKITNAESLKEYLDVFLNNVFIYSDGLAIRMLYEYLNKNEWEKILELDRMLTVQTIAKETRNGSKLIASRMIKLFLDLYDSDILKEYEEKINGKKAFGHPAIVFGLLMYSLNFNEEEAIVFHMYSTISTLIQNGVRAIPLGQKDGQIILKKCSESFKVLYKKIKNLDYSFFGASIPGIELAQINHEILEFRLFMS</sequence>
<dbReference type="PIRSF" id="PIRSF009467">
    <property type="entry name" value="Ureas_acces_UreF"/>
    <property type="match status" value="1"/>
</dbReference>
<name>A0A8I0A8X0_9CLOT</name>
<accession>A0A8I0A8X0</accession>
<dbReference type="Proteomes" id="UP000662088">
    <property type="component" value="Unassembled WGS sequence"/>
</dbReference>
<dbReference type="PANTHER" id="PTHR33620:SF1">
    <property type="entry name" value="UREASE ACCESSORY PROTEIN F"/>
    <property type="match status" value="1"/>
</dbReference>
<evidence type="ECO:0000256" key="3">
    <source>
        <dbReference type="HAMAP-Rule" id="MF_01385"/>
    </source>
</evidence>
<keyword evidence="2 3" id="KW-0143">Chaperone</keyword>
<dbReference type="GO" id="GO:0016151">
    <property type="term" value="F:nickel cation binding"/>
    <property type="evidence" value="ECO:0007669"/>
    <property type="project" value="UniProtKB-UniRule"/>
</dbReference>
<dbReference type="AlphaFoldDB" id="A0A8I0A8X0"/>
<proteinExistence type="inferred from homology"/>
<comment type="caution">
    <text evidence="4">The sequence shown here is derived from an EMBL/GenBank/DDBJ whole genome shotgun (WGS) entry which is preliminary data.</text>
</comment>
<comment type="similarity">
    <text evidence="3">Belongs to the UreF family.</text>
</comment>
<evidence type="ECO:0000313" key="5">
    <source>
        <dbReference type="Proteomes" id="UP000662088"/>
    </source>
</evidence>
<evidence type="ECO:0000313" key="4">
    <source>
        <dbReference type="EMBL" id="MBC5640081.1"/>
    </source>
</evidence>
<comment type="function">
    <text evidence="3">Required for maturation of urease via the functional incorporation of the urease nickel metallocenter.</text>
</comment>
<gene>
    <name evidence="3" type="primary">ureF</name>
    <name evidence="4" type="ORF">H8R92_06480</name>
</gene>
<dbReference type="Pfam" id="PF01730">
    <property type="entry name" value="UreF"/>
    <property type="match status" value="1"/>
</dbReference>
<protein>
    <recommendedName>
        <fullName evidence="3">Urease accessory protein UreF</fullName>
    </recommendedName>
</protein>
<dbReference type="GO" id="GO:0005737">
    <property type="term" value="C:cytoplasm"/>
    <property type="evidence" value="ECO:0007669"/>
    <property type="project" value="UniProtKB-SubCell"/>
</dbReference>
<evidence type="ECO:0000256" key="2">
    <source>
        <dbReference type="ARBA" id="ARBA00023186"/>
    </source>
</evidence>
<dbReference type="InterPro" id="IPR002639">
    <property type="entry name" value="UreF"/>
</dbReference>
<dbReference type="PANTHER" id="PTHR33620">
    <property type="entry name" value="UREASE ACCESSORY PROTEIN F"/>
    <property type="match status" value="1"/>
</dbReference>
<organism evidence="4 5">
    <name type="scientific">Clostridium lentum</name>
    <dbReference type="NCBI Taxonomy" id="2763037"/>
    <lineage>
        <taxon>Bacteria</taxon>
        <taxon>Bacillati</taxon>
        <taxon>Bacillota</taxon>
        <taxon>Clostridia</taxon>
        <taxon>Eubacteriales</taxon>
        <taxon>Clostridiaceae</taxon>
        <taxon>Clostridium</taxon>
    </lineage>
</organism>
<dbReference type="InterPro" id="IPR038277">
    <property type="entry name" value="UreF_sf"/>
</dbReference>